<protein>
    <recommendedName>
        <fullName evidence="4">SET domain-containing protein</fullName>
    </recommendedName>
</protein>
<evidence type="ECO:0008006" key="4">
    <source>
        <dbReference type="Google" id="ProtNLM"/>
    </source>
</evidence>
<dbReference type="AlphaFoldDB" id="A0A1R2D1R5"/>
<evidence type="ECO:0000313" key="2">
    <source>
        <dbReference type="EMBL" id="OMJ95150.1"/>
    </source>
</evidence>
<organism evidence="2 3">
    <name type="scientific">Stentor coeruleus</name>
    <dbReference type="NCBI Taxonomy" id="5963"/>
    <lineage>
        <taxon>Eukaryota</taxon>
        <taxon>Sar</taxon>
        <taxon>Alveolata</taxon>
        <taxon>Ciliophora</taxon>
        <taxon>Postciliodesmatophora</taxon>
        <taxon>Heterotrichea</taxon>
        <taxon>Heterotrichida</taxon>
        <taxon>Stentoridae</taxon>
        <taxon>Stentor</taxon>
    </lineage>
</organism>
<dbReference type="OrthoDB" id="42889at2759"/>
<dbReference type="SUPFAM" id="SSF82199">
    <property type="entry name" value="SET domain"/>
    <property type="match status" value="1"/>
</dbReference>
<keyword evidence="1" id="KW-0732">Signal</keyword>
<evidence type="ECO:0000313" key="3">
    <source>
        <dbReference type="Proteomes" id="UP000187209"/>
    </source>
</evidence>
<feature type="chain" id="PRO_5012909932" description="SET domain-containing protein" evidence="1">
    <location>
        <begin position="16"/>
        <end position="405"/>
    </location>
</feature>
<dbReference type="PANTHER" id="PTHR13271:SF155">
    <property type="entry name" value="SET DOMAIN-CONTAINING PROTEIN"/>
    <property type="match status" value="1"/>
</dbReference>
<dbReference type="InterPro" id="IPR050600">
    <property type="entry name" value="SETD3_SETD6_MTase"/>
</dbReference>
<dbReference type="EMBL" id="MPUH01000016">
    <property type="protein sequence ID" value="OMJ95150.1"/>
    <property type="molecule type" value="Genomic_DNA"/>
</dbReference>
<accession>A0A1R2D1R5</accession>
<comment type="caution">
    <text evidence="2">The sequence shown here is derived from an EMBL/GenBank/DDBJ whole genome shotgun (WGS) entry which is preliminary data.</text>
</comment>
<keyword evidence="3" id="KW-1185">Reference proteome</keyword>
<name>A0A1R2D1R5_9CILI</name>
<dbReference type="Gene3D" id="3.90.1410.10">
    <property type="entry name" value="set domain protein methyltransferase, domain 1"/>
    <property type="match status" value="1"/>
</dbReference>
<proteinExistence type="predicted"/>
<reference evidence="2 3" key="1">
    <citation type="submission" date="2016-11" db="EMBL/GenBank/DDBJ databases">
        <title>The macronuclear genome of Stentor coeruleus: a giant cell with tiny introns.</title>
        <authorList>
            <person name="Slabodnick M."/>
            <person name="Ruby J.G."/>
            <person name="Reiff S.B."/>
            <person name="Swart E.C."/>
            <person name="Gosai S."/>
            <person name="Prabakaran S."/>
            <person name="Witkowska E."/>
            <person name="Larue G.E."/>
            <person name="Fisher S."/>
            <person name="Freeman R.M."/>
            <person name="Gunawardena J."/>
            <person name="Chu W."/>
            <person name="Stover N.A."/>
            <person name="Gregory B.D."/>
            <person name="Nowacki M."/>
            <person name="Derisi J."/>
            <person name="Roy S.W."/>
            <person name="Marshall W.F."/>
            <person name="Sood P."/>
        </authorList>
    </citation>
    <scope>NUCLEOTIDE SEQUENCE [LARGE SCALE GENOMIC DNA]</scope>
    <source>
        <strain evidence="2">WM001</strain>
    </source>
</reference>
<dbReference type="Proteomes" id="UP000187209">
    <property type="component" value="Unassembled WGS sequence"/>
</dbReference>
<gene>
    <name evidence="2" type="ORF">SteCoe_1523</name>
</gene>
<evidence type="ECO:0000256" key="1">
    <source>
        <dbReference type="SAM" id="SignalP"/>
    </source>
</evidence>
<dbReference type="CDD" id="cd10527">
    <property type="entry name" value="SET_LSMT"/>
    <property type="match status" value="1"/>
</dbReference>
<dbReference type="GO" id="GO:0016279">
    <property type="term" value="F:protein-lysine N-methyltransferase activity"/>
    <property type="evidence" value="ECO:0007669"/>
    <property type="project" value="TreeGrafter"/>
</dbReference>
<dbReference type="PANTHER" id="PTHR13271">
    <property type="entry name" value="UNCHARACTERIZED PUTATIVE METHYLTRANSFERASE"/>
    <property type="match status" value="1"/>
</dbReference>
<feature type="signal peptide" evidence="1">
    <location>
        <begin position="1"/>
        <end position="15"/>
    </location>
</feature>
<dbReference type="InterPro" id="IPR046341">
    <property type="entry name" value="SET_dom_sf"/>
</dbReference>
<sequence>MLALFLLTISQISESATEFSELSNMSLEELSVFLSPLAAENVKVMNYTSKGLGIMVEKNVLAGDIVFCVEKNIKILPNDAFPLSEYIKDLPDLVKLKVRIMYEKFGNKTKDFYTDYVNSWSTEYMHPGRWSKTQLEYFNKMNIINTFNKDLLEIGIYTKVLNRLSQVKNISPALLDYHNYLWASSHVRARFFSYPVESETIPVMIPYLDIANHYPNPIKYRNIESLVSKNGKDCLITYWDLKYGDEFVYEYKKLNALNLFVNYEIIYPNNPYDYFLYELKGKQNTMFSLSADSINIDLLNNFIGEYAEGLEVGNHYRKWFYQSKTKNVVVQPVIKGLIKYWNEYKIFTTLETPGLRQTRRNISKYQDTIMLKMTHYGISVRLSLYNHHKALDRELLFTLASHLFS</sequence>